<comment type="cofactor">
    <cofactor evidence="3">
        <name>FAD</name>
        <dbReference type="ChEBI" id="CHEBI:57692"/>
    </cofactor>
</comment>
<dbReference type="EMBL" id="JAOQAZ010000049">
    <property type="protein sequence ID" value="KAJ4244811.1"/>
    <property type="molecule type" value="Genomic_DNA"/>
</dbReference>
<feature type="binding site" evidence="3">
    <location>
        <position position="221"/>
    </location>
    <ligand>
        <name>FAD</name>
        <dbReference type="ChEBI" id="CHEBI:57692"/>
    </ligand>
</feature>
<dbReference type="Proteomes" id="UP001152049">
    <property type="component" value="Unassembled WGS sequence"/>
</dbReference>
<comment type="similarity">
    <text evidence="1 4">Belongs to the GMC oxidoreductase family.</text>
</comment>
<keyword evidence="3 4" id="KW-0274">FAD</keyword>
<dbReference type="Pfam" id="PF05199">
    <property type="entry name" value="GMC_oxred_C"/>
    <property type="match status" value="1"/>
</dbReference>
<dbReference type="InterPro" id="IPR000172">
    <property type="entry name" value="GMC_OxRdtase_N"/>
</dbReference>
<dbReference type="PROSITE" id="PS51257">
    <property type="entry name" value="PROKAR_LIPOPROTEIN"/>
    <property type="match status" value="1"/>
</dbReference>
<dbReference type="Pfam" id="PF00732">
    <property type="entry name" value="GMC_oxred_N"/>
    <property type="match status" value="1"/>
</dbReference>
<dbReference type="InterPro" id="IPR036188">
    <property type="entry name" value="FAD/NAD-bd_sf"/>
</dbReference>
<evidence type="ECO:0000313" key="7">
    <source>
        <dbReference type="EMBL" id="KAJ4244811.1"/>
    </source>
</evidence>
<keyword evidence="4" id="KW-0285">Flavoprotein</keyword>
<dbReference type="Gene3D" id="3.50.50.60">
    <property type="entry name" value="FAD/NAD(P)-binding domain"/>
    <property type="match status" value="1"/>
</dbReference>
<name>A0A9W8RMJ8_9HYPO</name>
<dbReference type="SUPFAM" id="SSF54373">
    <property type="entry name" value="FAD-linked reductases, C-terminal domain"/>
    <property type="match status" value="1"/>
</dbReference>
<keyword evidence="8" id="KW-1185">Reference proteome</keyword>
<dbReference type="GO" id="GO:0050660">
    <property type="term" value="F:flavin adenine dinucleotide binding"/>
    <property type="evidence" value="ECO:0007669"/>
    <property type="project" value="InterPro"/>
</dbReference>
<dbReference type="OrthoDB" id="269227at2759"/>
<dbReference type="AlphaFoldDB" id="A0A9W8RMJ8"/>
<dbReference type="PIRSF" id="PIRSF000137">
    <property type="entry name" value="Alcohol_oxidase"/>
    <property type="match status" value="1"/>
</dbReference>
<feature type="binding site" evidence="3">
    <location>
        <begin position="490"/>
        <end position="491"/>
    </location>
    <ligand>
        <name>FAD</name>
        <dbReference type="ChEBI" id="CHEBI:57692"/>
    </ligand>
</feature>
<gene>
    <name evidence="7" type="ORF">NW762_014390</name>
</gene>
<feature type="domain" description="Glucose-methanol-choline oxidoreductase N-terminal" evidence="5">
    <location>
        <begin position="82"/>
        <end position="105"/>
    </location>
</feature>
<feature type="domain" description="Glucose-methanol-choline oxidoreductase N-terminal" evidence="6">
    <location>
        <begin position="256"/>
        <end position="270"/>
    </location>
</feature>
<dbReference type="InterPro" id="IPR012132">
    <property type="entry name" value="GMC_OxRdtase"/>
</dbReference>
<comment type="caution">
    <text evidence="7">The sequence shown here is derived from an EMBL/GenBank/DDBJ whole genome shotgun (WGS) entry which is preliminary data.</text>
</comment>
<dbReference type="PANTHER" id="PTHR11552">
    <property type="entry name" value="GLUCOSE-METHANOL-CHOLINE GMC OXIDOREDUCTASE"/>
    <property type="match status" value="1"/>
</dbReference>
<accession>A0A9W8RMJ8</accession>
<dbReference type="Gene3D" id="3.30.560.10">
    <property type="entry name" value="Glucose Oxidase, domain 3"/>
    <property type="match status" value="1"/>
</dbReference>
<evidence type="ECO:0000256" key="1">
    <source>
        <dbReference type="ARBA" id="ARBA00010790"/>
    </source>
</evidence>
<evidence type="ECO:0000259" key="6">
    <source>
        <dbReference type="PROSITE" id="PS00624"/>
    </source>
</evidence>
<organism evidence="7 8">
    <name type="scientific">Fusarium torreyae</name>
    <dbReference type="NCBI Taxonomy" id="1237075"/>
    <lineage>
        <taxon>Eukaryota</taxon>
        <taxon>Fungi</taxon>
        <taxon>Dikarya</taxon>
        <taxon>Ascomycota</taxon>
        <taxon>Pezizomycotina</taxon>
        <taxon>Sordariomycetes</taxon>
        <taxon>Hypocreomycetidae</taxon>
        <taxon>Hypocreales</taxon>
        <taxon>Nectriaceae</taxon>
        <taxon>Fusarium</taxon>
    </lineage>
</organism>
<feature type="active site" description="Proton acceptor" evidence="2">
    <location>
        <position position="529"/>
    </location>
</feature>
<evidence type="ECO:0000256" key="4">
    <source>
        <dbReference type="RuleBase" id="RU003968"/>
    </source>
</evidence>
<evidence type="ECO:0000313" key="8">
    <source>
        <dbReference type="Proteomes" id="UP001152049"/>
    </source>
</evidence>
<sequence length="549" mass="59757">MASLKYDYVVVGGGLAGCVLSSRIRQYDDAARILLIEAGSDTRDRPDVHTMQILNLGSDLDWQYQSEPVAGLSGRRVTLNSGKGLGGSSAINSGGWTRGSAVDYDEWAAHVGDERYSYRGQLPWFKKSEHWFDNENPEQHGQEGPINVTSAKATNRKFPLAEQLAAGWKELGVSTLSDGDQNTGDNLGRAYICEARSDGKRQWSASQYSLEGVEVRLQTFVNKVVLEQLDGKLKATGVELADGSIISGRNIILSAGTYRSPQLLQLSGIGPSAQLKEFDIQPLVDLPDVGENLSDHVIQFQHWRLRDPAAGYTIGSANPLFEQSQYSQGVPQDWIVTNSVPGEDLAKAIEKDEGARPDESKHPLLAKKRTFLEQMVLFVKIPFPGVSMDAEHVTTAVVSLLPTSRGSVSLNSGKPADHPKVNLNYLSTEVDKHVFREGLRQLTKLMLDSKFSEHIVGESVPEGLPMEAYALGDSDEKLDQRVAMTSGTTWHPSGTCSMGKVVDTEFRVKGVEGLRVVDASVFPVPLSAHIQAPLYALSEQAAAIITGKA</sequence>
<dbReference type="PANTHER" id="PTHR11552:SF123">
    <property type="entry name" value="GMC OXIDOREDUCTASE (AFU_ORTHOLOGUE AFUA_2G01770)-RELATED"/>
    <property type="match status" value="1"/>
</dbReference>
<dbReference type="InterPro" id="IPR007867">
    <property type="entry name" value="GMC_OxRtase_C"/>
</dbReference>
<evidence type="ECO:0000259" key="5">
    <source>
        <dbReference type="PROSITE" id="PS00623"/>
    </source>
</evidence>
<dbReference type="GO" id="GO:0016614">
    <property type="term" value="F:oxidoreductase activity, acting on CH-OH group of donors"/>
    <property type="evidence" value="ECO:0007669"/>
    <property type="project" value="InterPro"/>
</dbReference>
<dbReference type="SUPFAM" id="SSF51905">
    <property type="entry name" value="FAD/NAD(P)-binding domain"/>
    <property type="match status" value="1"/>
</dbReference>
<dbReference type="PROSITE" id="PS00624">
    <property type="entry name" value="GMC_OXRED_2"/>
    <property type="match status" value="1"/>
</dbReference>
<protein>
    <recommendedName>
        <fullName evidence="5 6">Glucose-methanol-choline oxidoreductase N-terminal domain-containing protein</fullName>
    </recommendedName>
</protein>
<evidence type="ECO:0000256" key="2">
    <source>
        <dbReference type="PIRSR" id="PIRSR000137-1"/>
    </source>
</evidence>
<proteinExistence type="inferred from homology"/>
<evidence type="ECO:0000256" key="3">
    <source>
        <dbReference type="PIRSR" id="PIRSR000137-2"/>
    </source>
</evidence>
<feature type="active site" description="Proton donor" evidence="2">
    <location>
        <position position="491"/>
    </location>
</feature>
<reference evidence="7" key="1">
    <citation type="submission" date="2022-09" db="EMBL/GenBank/DDBJ databases">
        <title>Fusarium specimens isolated from Avocado Roots.</title>
        <authorList>
            <person name="Stajich J."/>
            <person name="Roper C."/>
            <person name="Heimlech-Rivalta G."/>
        </authorList>
    </citation>
    <scope>NUCLEOTIDE SEQUENCE</scope>
    <source>
        <strain evidence="7">CF00136</strain>
    </source>
</reference>
<dbReference type="PROSITE" id="PS00623">
    <property type="entry name" value="GMC_OXRED_1"/>
    <property type="match status" value="1"/>
</dbReference>